<evidence type="ECO:0000256" key="1">
    <source>
        <dbReference type="SAM" id="MobiDB-lite"/>
    </source>
</evidence>
<feature type="non-terminal residue" evidence="2">
    <location>
        <position position="207"/>
    </location>
</feature>
<keyword evidence="3" id="KW-1185">Reference proteome</keyword>
<evidence type="ECO:0000313" key="2">
    <source>
        <dbReference type="EMBL" id="GIL86492.1"/>
    </source>
</evidence>
<evidence type="ECO:0000313" key="3">
    <source>
        <dbReference type="Proteomes" id="UP000747110"/>
    </source>
</evidence>
<gene>
    <name evidence="2" type="ORF">Vretifemale_14795</name>
</gene>
<comment type="caution">
    <text evidence="2">The sequence shown here is derived from an EMBL/GenBank/DDBJ whole genome shotgun (WGS) entry which is preliminary data.</text>
</comment>
<dbReference type="EMBL" id="BNCP01000036">
    <property type="protein sequence ID" value="GIL86492.1"/>
    <property type="molecule type" value="Genomic_DNA"/>
</dbReference>
<sequence>MPPLSSTLTPLSATPMSLPARLGSLTVMCTVMSCIISSMVVTPAPPSPPSALAAASRPLAPAAAGSWLPTGQSDAGKERRCTRNQLVAPEAAPDPGDNISGGTAALEMPRSSREASAAAAAAPWPAEPNRFRNPILGPPTHSSISRSGPAGRVNAALLSTASPSVGSMGIRLNAGDSAKPPPALQLIAAQPVGEGAPPPCDTDIWYD</sequence>
<proteinExistence type="predicted"/>
<organism evidence="2 3">
    <name type="scientific">Volvox reticuliferus</name>
    <dbReference type="NCBI Taxonomy" id="1737510"/>
    <lineage>
        <taxon>Eukaryota</taxon>
        <taxon>Viridiplantae</taxon>
        <taxon>Chlorophyta</taxon>
        <taxon>core chlorophytes</taxon>
        <taxon>Chlorophyceae</taxon>
        <taxon>CS clade</taxon>
        <taxon>Chlamydomonadales</taxon>
        <taxon>Volvocaceae</taxon>
        <taxon>Volvox</taxon>
    </lineage>
</organism>
<protein>
    <submittedName>
        <fullName evidence="2">Uncharacterized protein</fullName>
    </submittedName>
</protein>
<dbReference type="Proteomes" id="UP000747110">
    <property type="component" value="Unassembled WGS sequence"/>
</dbReference>
<name>A0A8J4CN13_9CHLO</name>
<feature type="region of interest" description="Disordered" evidence="1">
    <location>
        <begin position="87"/>
        <end position="134"/>
    </location>
</feature>
<feature type="compositionally biased region" description="Low complexity" evidence="1">
    <location>
        <begin position="114"/>
        <end position="128"/>
    </location>
</feature>
<reference evidence="2" key="1">
    <citation type="journal article" date="2021" name="Proc. Natl. Acad. Sci. U.S.A.">
        <title>Three genomes in the algal genus Volvox reveal the fate of a haploid sex-determining region after a transition to homothallism.</title>
        <authorList>
            <person name="Yamamoto K."/>
            <person name="Hamaji T."/>
            <person name="Kawai-Toyooka H."/>
            <person name="Matsuzaki R."/>
            <person name="Takahashi F."/>
            <person name="Nishimura Y."/>
            <person name="Kawachi M."/>
            <person name="Noguchi H."/>
            <person name="Minakuchi Y."/>
            <person name="Umen J.G."/>
            <person name="Toyoda A."/>
            <person name="Nozaki H."/>
        </authorList>
    </citation>
    <scope>NUCLEOTIDE SEQUENCE</scope>
    <source>
        <strain evidence="2">NIES-3786</strain>
    </source>
</reference>
<dbReference type="AlphaFoldDB" id="A0A8J4CN13"/>
<accession>A0A8J4CN13</accession>